<dbReference type="InterPro" id="IPR035927">
    <property type="entry name" value="DUSP-like_sf"/>
</dbReference>
<keyword evidence="13" id="KW-0862">Zinc</keyword>
<dbReference type="Pfam" id="PF06337">
    <property type="entry name" value="DUSP"/>
    <property type="match status" value="1"/>
</dbReference>
<keyword evidence="6" id="KW-0597">Phosphoprotein</keyword>
<dbReference type="GO" id="GO:0005737">
    <property type="term" value="C:cytoplasm"/>
    <property type="evidence" value="ECO:0007669"/>
    <property type="project" value="UniProtKB-SubCell"/>
</dbReference>
<evidence type="ECO:0000256" key="11">
    <source>
        <dbReference type="ARBA" id="ARBA00022801"/>
    </source>
</evidence>
<evidence type="ECO:0000256" key="20">
    <source>
        <dbReference type="ARBA" id="ARBA00042735"/>
    </source>
</evidence>
<dbReference type="AlphaFoldDB" id="A0A8C7WAA7"/>
<evidence type="ECO:0000256" key="15">
    <source>
        <dbReference type="ARBA" id="ARBA00023242"/>
    </source>
</evidence>
<proteinExistence type="inferred from homology"/>
<evidence type="ECO:0000256" key="1">
    <source>
        <dbReference type="ARBA" id="ARBA00000707"/>
    </source>
</evidence>
<feature type="domain" description="DUSP" evidence="25">
    <location>
        <begin position="27"/>
        <end position="138"/>
    </location>
</feature>
<feature type="region of interest" description="Disordered" evidence="23">
    <location>
        <begin position="231"/>
        <end position="277"/>
    </location>
</feature>
<evidence type="ECO:0000256" key="14">
    <source>
        <dbReference type="ARBA" id="ARBA00022843"/>
    </source>
</evidence>
<dbReference type="GO" id="GO:0046872">
    <property type="term" value="F:metal ion binding"/>
    <property type="evidence" value="ECO:0007669"/>
    <property type="project" value="UniProtKB-KW"/>
</dbReference>
<evidence type="ECO:0000256" key="19">
    <source>
        <dbReference type="ARBA" id="ARBA00042237"/>
    </source>
</evidence>
<feature type="compositionally biased region" description="Polar residues" evidence="23">
    <location>
        <begin position="25"/>
        <end position="36"/>
    </location>
</feature>
<dbReference type="PROSITE" id="PS00972">
    <property type="entry name" value="USP_1"/>
    <property type="match status" value="1"/>
</dbReference>
<evidence type="ECO:0000256" key="6">
    <source>
        <dbReference type="ARBA" id="ARBA00022553"/>
    </source>
</evidence>
<evidence type="ECO:0000256" key="12">
    <source>
        <dbReference type="ARBA" id="ARBA00022807"/>
    </source>
</evidence>
<feature type="region of interest" description="Disordered" evidence="23">
    <location>
        <begin position="1"/>
        <end position="36"/>
    </location>
</feature>
<evidence type="ECO:0000256" key="5">
    <source>
        <dbReference type="ARBA" id="ARBA00022490"/>
    </source>
</evidence>
<feature type="compositionally biased region" description="Polar residues" evidence="23">
    <location>
        <begin position="238"/>
        <end position="254"/>
    </location>
</feature>
<evidence type="ECO:0000256" key="4">
    <source>
        <dbReference type="ARBA" id="ARBA00012759"/>
    </source>
</evidence>
<dbReference type="FunFam" id="3.30.2230.10:FF:000003">
    <property type="entry name" value="ubiquitin carboxyl-terminal hydrolase 15 isoform X1"/>
    <property type="match status" value="1"/>
</dbReference>
<reference evidence="26" key="3">
    <citation type="submission" date="2025-09" db="UniProtKB">
        <authorList>
            <consortium name="Ensembl"/>
        </authorList>
    </citation>
    <scope>IDENTIFICATION</scope>
</reference>
<evidence type="ECO:0000256" key="2">
    <source>
        <dbReference type="ARBA" id="ARBA00004123"/>
    </source>
</evidence>
<feature type="compositionally biased region" description="Low complexity" evidence="23">
    <location>
        <begin position="643"/>
        <end position="653"/>
    </location>
</feature>
<dbReference type="GO" id="GO:0016579">
    <property type="term" value="P:protein deubiquitination"/>
    <property type="evidence" value="ECO:0007669"/>
    <property type="project" value="InterPro"/>
</dbReference>
<keyword evidence="8" id="KW-0479">Metal-binding</keyword>
<dbReference type="GO" id="GO:0005634">
    <property type="term" value="C:nucleus"/>
    <property type="evidence" value="ECO:0007669"/>
    <property type="project" value="UniProtKB-SubCell"/>
</dbReference>
<organism evidence="26 27">
    <name type="scientific">Oncorhynchus mykiss</name>
    <name type="common">Rainbow trout</name>
    <name type="synonym">Salmo gairdneri</name>
    <dbReference type="NCBI Taxonomy" id="8022"/>
    <lineage>
        <taxon>Eukaryota</taxon>
        <taxon>Metazoa</taxon>
        <taxon>Chordata</taxon>
        <taxon>Craniata</taxon>
        <taxon>Vertebrata</taxon>
        <taxon>Euteleostomi</taxon>
        <taxon>Actinopterygii</taxon>
        <taxon>Neopterygii</taxon>
        <taxon>Teleostei</taxon>
        <taxon>Protacanthopterygii</taxon>
        <taxon>Salmoniformes</taxon>
        <taxon>Salmonidae</taxon>
        <taxon>Salmoninae</taxon>
        <taxon>Oncorhynchus</taxon>
    </lineage>
</organism>
<evidence type="ECO:0000256" key="7">
    <source>
        <dbReference type="ARBA" id="ARBA00022670"/>
    </source>
</evidence>
<dbReference type="InterPro" id="IPR028135">
    <property type="entry name" value="Ub_USP-typ"/>
</dbReference>
<evidence type="ECO:0000259" key="24">
    <source>
        <dbReference type="PROSITE" id="PS50235"/>
    </source>
</evidence>
<comment type="catalytic activity">
    <reaction evidence="1">
        <text>Thiol-dependent hydrolysis of ester, thioester, amide, peptide and isopeptide bonds formed by the C-terminal Gly of ubiquitin (a 76-residue protein attached to proteins as an intracellular targeting signal).</text>
        <dbReference type="EC" id="3.4.19.12"/>
    </reaction>
</comment>
<dbReference type="GO" id="GO:0004843">
    <property type="term" value="F:cysteine-type deubiquitinase activity"/>
    <property type="evidence" value="ECO:0007669"/>
    <property type="project" value="UniProtKB-EC"/>
</dbReference>
<protein>
    <recommendedName>
        <fullName evidence="17">Ubiquitin carboxyl-terminal hydrolase 4</fullName>
        <ecNumber evidence="4">3.4.19.12</ecNumber>
    </recommendedName>
    <alternativeName>
        <fullName evidence="19">Deubiquitinating enzyme 4</fullName>
    </alternativeName>
    <alternativeName>
        <fullName evidence="18">Ubiquitin thioesterase 4</fullName>
    </alternativeName>
    <alternativeName>
        <fullName evidence="20">Ubiquitin-specific-processing protease 4</fullName>
    </alternativeName>
</protein>
<dbReference type="PROSITE" id="PS50235">
    <property type="entry name" value="USP_3"/>
    <property type="match status" value="1"/>
</dbReference>
<dbReference type="PROSITE" id="PS51283">
    <property type="entry name" value="DUSP"/>
    <property type="match status" value="1"/>
</dbReference>
<evidence type="ECO:0000256" key="23">
    <source>
        <dbReference type="SAM" id="MobiDB-lite"/>
    </source>
</evidence>
<keyword evidence="5" id="KW-0963">Cytoplasm</keyword>
<dbReference type="InterPro" id="IPR050185">
    <property type="entry name" value="Ub_carboxyl-term_hydrolase"/>
</dbReference>
<dbReference type="Gene3D" id="3.30.2230.10">
    <property type="entry name" value="DUSP-like"/>
    <property type="match status" value="1"/>
</dbReference>
<keyword evidence="7" id="KW-0645">Protease</keyword>
<evidence type="ECO:0000259" key="25">
    <source>
        <dbReference type="PROSITE" id="PS51283"/>
    </source>
</evidence>
<feature type="domain" description="USP" evidence="24">
    <location>
        <begin position="306"/>
        <end position="882"/>
    </location>
</feature>
<dbReference type="Pfam" id="PF14836">
    <property type="entry name" value="Ubiquitin_3"/>
    <property type="match status" value="1"/>
</dbReference>
<dbReference type="Proteomes" id="UP000694395">
    <property type="component" value="Chromosome 7"/>
</dbReference>
<evidence type="ECO:0000256" key="16">
    <source>
        <dbReference type="ARBA" id="ARBA00037971"/>
    </source>
</evidence>
<keyword evidence="15" id="KW-0539">Nucleus</keyword>
<evidence type="ECO:0000256" key="3">
    <source>
        <dbReference type="ARBA" id="ARBA00004496"/>
    </source>
</evidence>
<evidence type="ECO:0000256" key="22">
    <source>
        <dbReference type="ARBA" id="ARBA00046862"/>
    </source>
</evidence>
<keyword evidence="27" id="KW-1185">Reference proteome</keyword>
<dbReference type="Gene3D" id="3.90.70.10">
    <property type="entry name" value="Cysteine proteinases"/>
    <property type="match status" value="2"/>
</dbReference>
<dbReference type="InterPro" id="IPR028889">
    <property type="entry name" value="USP"/>
</dbReference>
<keyword evidence="9" id="KW-0677">Repeat</keyword>
<evidence type="ECO:0000256" key="13">
    <source>
        <dbReference type="ARBA" id="ARBA00022833"/>
    </source>
</evidence>
<dbReference type="Gene3D" id="3.10.20.90">
    <property type="entry name" value="Phosphatidylinositol 3-kinase Catalytic Subunit, Chain A, domain 1"/>
    <property type="match status" value="1"/>
</dbReference>
<dbReference type="SUPFAM" id="SSF143791">
    <property type="entry name" value="DUSP-like"/>
    <property type="match status" value="1"/>
</dbReference>
<gene>
    <name evidence="26" type="primary">LOC110528158</name>
</gene>
<dbReference type="InterPro" id="IPR038765">
    <property type="entry name" value="Papain-like_cys_pep_sf"/>
</dbReference>
<dbReference type="GO" id="GO:0006508">
    <property type="term" value="P:proteolysis"/>
    <property type="evidence" value="ECO:0007669"/>
    <property type="project" value="UniProtKB-KW"/>
</dbReference>
<comment type="subunit">
    <text evidence="22">Interacts with RB1 (both dephosphorylated and hypophosphorylated forms). Interacts with RBL1 and RBL2. Interacts with ADORA2A (via cytoplasmic C-terminus); the interaction is direct. Interacts with SART3; recruits USP4 to its substrate PRPF3.</text>
</comment>
<dbReference type="InterPro" id="IPR018200">
    <property type="entry name" value="USP_CS"/>
</dbReference>
<dbReference type="Pfam" id="PF00443">
    <property type="entry name" value="UCH"/>
    <property type="match status" value="1"/>
</dbReference>
<feature type="region of interest" description="Disordered" evidence="23">
    <location>
        <begin position="637"/>
        <end position="693"/>
    </location>
</feature>
<dbReference type="PANTHER" id="PTHR21646">
    <property type="entry name" value="UBIQUITIN CARBOXYL-TERMINAL HYDROLASE"/>
    <property type="match status" value="1"/>
</dbReference>
<accession>A0A8C7WAA7</accession>
<dbReference type="SMART" id="SM00695">
    <property type="entry name" value="DUSP"/>
    <property type="match status" value="1"/>
</dbReference>
<keyword evidence="12" id="KW-0788">Thiol protease</keyword>
<evidence type="ECO:0000256" key="9">
    <source>
        <dbReference type="ARBA" id="ARBA00022737"/>
    </source>
</evidence>
<evidence type="ECO:0000256" key="8">
    <source>
        <dbReference type="ARBA" id="ARBA00022723"/>
    </source>
</evidence>
<dbReference type="InterPro" id="IPR001394">
    <property type="entry name" value="Peptidase_C19_UCH"/>
</dbReference>
<dbReference type="EC" id="3.4.19.12" evidence="4"/>
<evidence type="ECO:0000313" key="26">
    <source>
        <dbReference type="Ensembl" id="ENSOMYP00000085618.2"/>
    </source>
</evidence>
<keyword evidence="11" id="KW-0378">Hydrolase</keyword>
<evidence type="ECO:0000256" key="18">
    <source>
        <dbReference type="ARBA" id="ARBA00041731"/>
    </source>
</evidence>
<dbReference type="GeneTree" id="ENSGT00940000154932"/>
<evidence type="ECO:0000313" key="27">
    <source>
        <dbReference type="Proteomes" id="UP000694395"/>
    </source>
</evidence>
<dbReference type="FunFam" id="3.90.70.10:FF:000013">
    <property type="entry name" value="ubiquitin carboxyl-terminal hydrolase 15 isoform X1"/>
    <property type="match status" value="1"/>
</dbReference>
<reference evidence="26" key="1">
    <citation type="submission" date="2020-07" db="EMBL/GenBank/DDBJ databases">
        <title>A long reads based de novo assembly of the rainbow trout Arlee double haploid line genome.</title>
        <authorList>
            <person name="Gao G."/>
            <person name="Palti Y."/>
        </authorList>
    </citation>
    <scope>NUCLEOTIDE SEQUENCE [LARGE SCALE GENOMIC DNA]</scope>
</reference>
<feature type="compositionally biased region" description="Low complexity" evidence="23">
    <location>
        <begin position="255"/>
        <end position="277"/>
    </location>
</feature>
<name>A0A8C7WAA7_ONCMY</name>
<evidence type="ECO:0000256" key="10">
    <source>
        <dbReference type="ARBA" id="ARBA00022786"/>
    </source>
</evidence>
<comment type="function">
    <text evidence="21">Deubiquitinating enzyme that removes conjugated ubiquitin from target proteins. Deubiquitinates PDPK1. Deubiquitinates TRIM21. Deubiquitinates receptor ADORA2A which increases the amount of functional receptor at the cell surface. Deubiquitinates HAS2. Deubiquitinates RHEB in response to EGF signaling, promoting mTORC1 signaling. May regulate mRNA splicing through deubiquitination of the U4 spliceosomal protein PRPF3. This may prevent its recognition by the U5 component PRPF8 thereby destabilizing interactions within the U4/U6.U5 snRNP. May also play a role in the regulation of quality control in the ER.</text>
</comment>
<evidence type="ECO:0000256" key="21">
    <source>
        <dbReference type="ARBA" id="ARBA00045453"/>
    </source>
</evidence>
<evidence type="ECO:0000256" key="17">
    <source>
        <dbReference type="ARBA" id="ARBA00040967"/>
    </source>
</evidence>
<comment type="similarity">
    <text evidence="16">Belongs to the peptidase C19 family. USP4 subfamily.</text>
</comment>
<reference evidence="26" key="2">
    <citation type="submission" date="2025-08" db="UniProtKB">
        <authorList>
            <consortium name="Ensembl"/>
        </authorList>
    </citation>
    <scope>IDENTIFICATION</scope>
</reference>
<sequence>MAEGGGPESGSAADPEPESVAAQIPTPSTESQKQSIGTLLKTTLRKSDEWFLIDSRWFKQWKKYVGFDSWDMYNVGEHSLYPGPVDNSGLFSDHETQILKEHLIDELDYVLVPTEAWNKFVSWYGCLEGQRPIVRKVVEHGMFVKHCKVEVYLLELNLCENDNMDNVVTRHFSKADTIDSIEKEMRSLFEIPTGKETRLWNKYMSNTYEQLNKPDSTVQDAGLFQGQVRVLAPPQHPNPSSTATSRNFTTSPKLSSNSSTTISSTITNGDSGSNSGYTLNNSTSSGYNSYSSSYNYRESPSQPGLCGLSNLGNTCFMNSALQCLSNACPLTEYFLDDQYEAEINRENPLGMRGEIAEAYADLVKQMWLSRSSYVAPRTFKTQVGRFAPQFSGYQQQDSQELLAFLMDGLHEDLNRVKKKPYLALQDAGGRPDEIVAKEAWTNHRLRNDSIIVDIFHGLFKSTLVCPECAKISVTFDPFCYLTLPLPMKKDRTMEVFLVRIDPQSRPTQYRVVVPKLGSVTDLCSALSRLSGILAENMVVADVYNHRFHKIYRRDDGLNQIMEKDDIFVYEVAEEDRERMNLPVYFRERHSKHTGGSTGTMLFGQPLLITVPRQNLAADMLYEKVLERIGWVRCLSVGSSSPLSEGASCSSSNGSEEEAMDHQVSPEPENGQSGEEEEASDLENGPKTKQCSSTPPKLFSFSMVNSYGTANISPLPCDGNFLKLNTHSTVAIDWDSDTKKLCYDDQEAEAYEKHESMLQAQKKKATVALRECMELFTTMETLGEHDPWYCPTCKKHQQATKKFDLWSLPRILVVHLKRFSYNRCWRDKLDTVVDFPVRDLNMSEFVCDPKAGPYVYDLIAVSNHYGGMGGGHCDDCPLLFITY</sequence>
<dbReference type="Ensembl" id="ENSOMYT00000093328.2">
    <property type="protein sequence ID" value="ENSOMYP00000085618.2"/>
    <property type="gene ID" value="ENSOMYG00000034922.2"/>
</dbReference>
<comment type="subcellular location">
    <subcellularLocation>
        <location evidence="3">Cytoplasm</location>
    </subcellularLocation>
    <subcellularLocation>
        <location evidence="2">Nucleus</location>
    </subcellularLocation>
</comment>
<dbReference type="InterPro" id="IPR006615">
    <property type="entry name" value="Pept_C19_DUSP"/>
</dbReference>
<keyword evidence="10" id="KW-0833">Ubl conjugation pathway</keyword>
<keyword evidence="14" id="KW-0832">Ubl conjugation</keyword>
<dbReference type="SUPFAM" id="SSF54001">
    <property type="entry name" value="Cysteine proteinases"/>
    <property type="match status" value="1"/>
</dbReference>
<dbReference type="PANTHER" id="PTHR21646:SF45">
    <property type="entry name" value="UBIQUITIN CARBOXYL-TERMINAL HYDROLASE 4"/>
    <property type="match status" value="1"/>
</dbReference>